<proteinExistence type="predicted"/>
<feature type="compositionally biased region" description="Basic and acidic residues" evidence="1">
    <location>
        <begin position="126"/>
        <end position="137"/>
    </location>
</feature>
<feature type="region of interest" description="Disordered" evidence="1">
    <location>
        <begin position="114"/>
        <end position="137"/>
    </location>
</feature>
<gene>
    <name evidence="3" type="ORF">AC579_9179</name>
</gene>
<feature type="compositionally biased region" description="Basic residues" evidence="1">
    <location>
        <begin position="114"/>
        <end position="125"/>
    </location>
</feature>
<evidence type="ECO:0000313" key="3">
    <source>
        <dbReference type="EMBL" id="KXT10589.1"/>
    </source>
</evidence>
<sequence>MPVIPLALSTLPDDTRILDSRQIRNAASHIVRAVSQLSHHLRRSLTRRQNGAVVAIPTQYEGIRAGPAPGAVAGIVLGSVAGFLLLLWLLWIASSGSGFIRATNLTEEDVVVRRRDRSRSTRRSRARTEMASRSPRRERVIRQERIVRDNIPPPREPSRIRETIVVEEERRVPGDDIVEVIEEHSSVGVPPPRRKSRRSSAGYSPKPLSAAITVAAQHQRTSGPEFGEGSTDVNSNRG</sequence>
<keyword evidence="2" id="KW-1133">Transmembrane helix</keyword>
<feature type="transmembrane region" description="Helical" evidence="2">
    <location>
        <begin position="71"/>
        <end position="91"/>
    </location>
</feature>
<comment type="caution">
    <text evidence="3">The sequence shown here is derived from an EMBL/GenBank/DDBJ whole genome shotgun (WGS) entry which is preliminary data.</text>
</comment>
<evidence type="ECO:0000256" key="1">
    <source>
        <dbReference type="SAM" id="MobiDB-lite"/>
    </source>
</evidence>
<name>A0A139I7H1_9PEZI</name>
<organism evidence="3 4">
    <name type="scientific">Pseudocercospora musae</name>
    <dbReference type="NCBI Taxonomy" id="113226"/>
    <lineage>
        <taxon>Eukaryota</taxon>
        <taxon>Fungi</taxon>
        <taxon>Dikarya</taxon>
        <taxon>Ascomycota</taxon>
        <taxon>Pezizomycotina</taxon>
        <taxon>Dothideomycetes</taxon>
        <taxon>Dothideomycetidae</taxon>
        <taxon>Mycosphaerellales</taxon>
        <taxon>Mycosphaerellaceae</taxon>
        <taxon>Pseudocercospora</taxon>
    </lineage>
</organism>
<evidence type="ECO:0000313" key="4">
    <source>
        <dbReference type="Proteomes" id="UP000073492"/>
    </source>
</evidence>
<protein>
    <submittedName>
        <fullName evidence="3">Uncharacterized protein</fullName>
    </submittedName>
</protein>
<keyword evidence="2" id="KW-0812">Transmembrane</keyword>
<dbReference type="Proteomes" id="UP000073492">
    <property type="component" value="Unassembled WGS sequence"/>
</dbReference>
<keyword evidence="4" id="KW-1185">Reference proteome</keyword>
<feature type="region of interest" description="Disordered" evidence="1">
    <location>
        <begin position="176"/>
        <end position="238"/>
    </location>
</feature>
<evidence type="ECO:0000256" key="2">
    <source>
        <dbReference type="SAM" id="Phobius"/>
    </source>
</evidence>
<keyword evidence="2" id="KW-0472">Membrane</keyword>
<accession>A0A139I7H1</accession>
<dbReference type="AlphaFoldDB" id="A0A139I7H1"/>
<reference evidence="3 4" key="1">
    <citation type="submission" date="2015-07" db="EMBL/GenBank/DDBJ databases">
        <title>Comparative genomics of the Sigatoka disease complex on banana suggests a link between parallel evolutionary changes in Pseudocercospora fijiensis and Pseudocercospora eumusae and increased virulence on the banana host.</title>
        <authorList>
            <person name="Chang T.-C."/>
            <person name="Salvucci A."/>
            <person name="Crous P.W."/>
            <person name="Stergiopoulos I."/>
        </authorList>
    </citation>
    <scope>NUCLEOTIDE SEQUENCE [LARGE SCALE GENOMIC DNA]</scope>
    <source>
        <strain evidence="3 4">CBS 116634</strain>
    </source>
</reference>
<dbReference type="OrthoDB" id="5423884at2759"/>
<dbReference type="EMBL" id="LFZO01000251">
    <property type="protein sequence ID" value="KXT10589.1"/>
    <property type="molecule type" value="Genomic_DNA"/>
</dbReference>